<feature type="transmembrane region" description="Helical" evidence="6">
    <location>
        <begin position="186"/>
        <end position="206"/>
    </location>
</feature>
<name>A0A3R6BPA1_9BACT</name>
<dbReference type="EMBL" id="QSAV01000032">
    <property type="protein sequence ID" value="RGW77851.1"/>
    <property type="molecule type" value="Genomic_DNA"/>
</dbReference>
<feature type="transmembrane region" description="Helical" evidence="6">
    <location>
        <begin position="442"/>
        <end position="460"/>
    </location>
</feature>
<dbReference type="AlphaFoldDB" id="A0A3R6BPA1"/>
<dbReference type="Proteomes" id="UP000285776">
    <property type="component" value="Unassembled WGS sequence"/>
</dbReference>
<dbReference type="GO" id="GO:0005886">
    <property type="term" value="C:plasma membrane"/>
    <property type="evidence" value="ECO:0007669"/>
    <property type="project" value="UniProtKB-SubCell"/>
</dbReference>
<feature type="transmembrane region" description="Helical" evidence="6">
    <location>
        <begin position="94"/>
        <end position="118"/>
    </location>
</feature>
<dbReference type="RefSeq" id="WP_118153418.1">
    <property type="nucleotide sequence ID" value="NZ_CP156892.1"/>
</dbReference>
<evidence type="ECO:0000256" key="3">
    <source>
        <dbReference type="ARBA" id="ARBA00022692"/>
    </source>
</evidence>
<comment type="subcellular location">
    <subcellularLocation>
        <location evidence="1">Cell membrane</location>
        <topology evidence="1">Multi-pass membrane protein</topology>
    </subcellularLocation>
</comment>
<dbReference type="InterPro" id="IPR050833">
    <property type="entry name" value="Poly_Biosynth_Transport"/>
</dbReference>
<feature type="transmembrane region" description="Helical" evidence="6">
    <location>
        <begin position="309"/>
        <end position="332"/>
    </location>
</feature>
<keyword evidence="2" id="KW-1003">Cell membrane</keyword>
<organism evidence="7 8">
    <name type="scientific">Segatella copri</name>
    <dbReference type="NCBI Taxonomy" id="165179"/>
    <lineage>
        <taxon>Bacteria</taxon>
        <taxon>Pseudomonadati</taxon>
        <taxon>Bacteroidota</taxon>
        <taxon>Bacteroidia</taxon>
        <taxon>Bacteroidales</taxon>
        <taxon>Prevotellaceae</taxon>
        <taxon>Segatella</taxon>
    </lineage>
</organism>
<keyword evidence="4 6" id="KW-1133">Transmembrane helix</keyword>
<feature type="transmembrane region" description="Helical" evidence="6">
    <location>
        <begin position="344"/>
        <end position="362"/>
    </location>
</feature>
<keyword evidence="7" id="KW-0762">Sugar transport</keyword>
<evidence type="ECO:0000256" key="2">
    <source>
        <dbReference type="ARBA" id="ARBA00022475"/>
    </source>
</evidence>
<feature type="transmembrane region" description="Helical" evidence="6">
    <location>
        <begin position="159"/>
        <end position="180"/>
    </location>
</feature>
<gene>
    <name evidence="7" type="ORF">DWV53_10160</name>
</gene>
<keyword evidence="7" id="KW-0813">Transport</keyword>
<feature type="transmembrane region" description="Helical" evidence="6">
    <location>
        <begin position="12"/>
        <end position="31"/>
    </location>
</feature>
<accession>A0A3R6BPA1</accession>
<sequence>MSSTDSRVKKSLLNARVNLIFYFLVLILSFFSRKIFLDTLGAEFIGFTSTLQNLLGFLNLAELGIATAIGYILYKPLFEHDELKINEIVSVLGYLYRCIGVVILAAGMILSIFLPLIFPNTEFKWTLIYFAYYSFLASSLIGYFINYRQNLLGADQKNYVVVGYFQSANILKTLLQIFLAYYYKNYYIWVAIELTFGILYSFVLNWKINQTYPWLKSEISEGRKLMKKYPEVVKYTKQLFVQKISSIVQWQTVPFLTYAFASLQMVAYYGNYTIITDKLAQFVNTFLESTGAGVGNLIAEGNKDNIKKVFWELISIRYFIGGVISFAIYMLINPFIALWLGDKYILDDIILILIVINVFISYTRGGVMQFNYGYGLFWDVWAPIAEIVINLGVACSCGALWGLPGVLLGGIVSQILIVNIWKPYLLFHWGFKDNVLEYVGGIGKILFLVMISILLVTYIADHYINIIPNQSFLSWALYGGIVVCTYMLVLACMFFCFVQQFRFFVHRFIHKSSIK</sequence>
<feature type="transmembrane region" description="Helical" evidence="6">
    <location>
        <begin position="399"/>
        <end position="421"/>
    </location>
</feature>
<dbReference type="PANTHER" id="PTHR30250">
    <property type="entry name" value="PST FAMILY PREDICTED COLANIC ACID TRANSPORTER"/>
    <property type="match status" value="1"/>
</dbReference>
<evidence type="ECO:0000256" key="5">
    <source>
        <dbReference type="ARBA" id="ARBA00023136"/>
    </source>
</evidence>
<evidence type="ECO:0000313" key="8">
    <source>
        <dbReference type="Proteomes" id="UP000285776"/>
    </source>
</evidence>
<evidence type="ECO:0000256" key="6">
    <source>
        <dbReference type="SAM" id="Phobius"/>
    </source>
</evidence>
<reference evidence="7 8" key="1">
    <citation type="submission" date="2018-08" db="EMBL/GenBank/DDBJ databases">
        <title>A genome reference for cultivated species of the human gut microbiota.</title>
        <authorList>
            <person name="Zou Y."/>
            <person name="Xue W."/>
            <person name="Luo G."/>
        </authorList>
    </citation>
    <scope>NUCLEOTIDE SEQUENCE [LARGE SCALE GENOMIC DNA]</scope>
    <source>
        <strain evidence="7 8">AF10-17</strain>
    </source>
</reference>
<feature type="transmembrane region" description="Helical" evidence="6">
    <location>
        <begin position="51"/>
        <end position="74"/>
    </location>
</feature>
<keyword evidence="3 6" id="KW-0812">Transmembrane</keyword>
<feature type="transmembrane region" description="Helical" evidence="6">
    <location>
        <begin position="472"/>
        <end position="498"/>
    </location>
</feature>
<feature type="transmembrane region" description="Helical" evidence="6">
    <location>
        <begin position="130"/>
        <end position="147"/>
    </location>
</feature>
<feature type="transmembrane region" description="Helical" evidence="6">
    <location>
        <begin position="374"/>
        <end position="393"/>
    </location>
</feature>
<proteinExistence type="predicted"/>
<keyword evidence="5 6" id="KW-0472">Membrane</keyword>
<evidence type="ECO:0000313" key="7">
    <source>
        <dbReference type="EMBL" id="RGW77851.1"/>
    </source>
</evidence>
<dbReference type="PANTHER" id="PTHR30250:SF26">
    <property type="entry name" value="PSMA PROTEIN"/>
    <property type="match status" value="1"/>
</dbReference>
<evidence type="ECO:0000256" key="4">
    <source>
        <dbReference type="ARBA" id="ARBA00022989"/>
    </source>
</evidence>
<comment type="caution">
    <text evidence="7">The sequence shown here is derived from an EMBL/GenBank/DDBJ whole genome shotgun (WGS) entry which is preliminary data.</text>
</comment>
<evidence type="ECO:0000256" key="1">
    <source>
        <dbReference type="ARBA" id="ARBA00004651"/>
    </source>
</evidence>
<protein>
    <submittedName>
        <fullName evidence="7">Sugar transporter</fullName>
    </submittedName>
</protein>